<keyword evidence="2 3" id="KW-0975">Bacterial flagellum</keyword>
<dbReference type="GO" id="GO:0009288">
    <property type="term" value="C:bacterial-type flagellum"/>
    <property type="evidence" value="ECO:0007669"/>
    <property type="project" value="UniProtKB-SubCell"/>
</dbReference>
<protein>
    <recommendedName>
        <fullName evidence="3">Flagellin</fullName>
    </recommendedName>
</protein>
<feature type="domain" description="Flagellin C-terminal" evidence="5">
    <location>
        <begin position="304"/>
        <end position="388"/>
    </location>
</feature>
<comment type="subcellular location">
    <subcellularLocation>
        <location evidence="3">Secreted</location>
    </subcellularLocation>
    <subcellularLocation>
        <location evidence="3">Bacterial flagellum</location>
    </subcellularLocation>
</comment>
<reference evidence="6" key="2">
    <citation type="journal article" date="2018" name="ISME J.">
        <title>A dynamic microbial community with high functional redundancy inhabits the cold, oxic subseafloor aquifer.</title>
        <authorList>
            <person name="Tully B.J."/>
            <person name="Wheat C.G."/>
            <person name="Glazer B.T."/>
            <person name="Huber J.A."/>
        </authorList>
    </citation>
    <scope>NUCLEOTIDE SEQUENCE</scope>
    <source>
        <strain evidence="6">NORP83</strain>
    </source>
</reference>
<dbReference type="Pfam" id="PF00700">
    <property type="entry name" value="Flagellin_C"/>
    <property type="match status" value="1"/>
</dbReference>
<evidence type="ECO:0000313" key="6">
    <source>
        <dbReference type="EMBL" id="PCJ00775.1"/>
    </source>
</evidence>
<dbReference type="AlphaFoldDB" id="A0A2A4Z1C1"/>
<feature type="domain" description="Flagellin N-terminal" evidence="4">
    <location>
        <begin position="15"/>
        <end position="104"/>
    </location>
</feature>
<sequence>MSDITLSSAVRRNLLSLQDTAMLMGKTQERLATGKKVNSALDNPTNFFTAASLSSRSKDLGRLLDSVNNAVQTLEAADNGIKAITKLVESAQASARQAQQGASAVVKTAETSTSVAETLTPALAGVNIITLTPNGGTAINIDISLMTNLEQVENAIDDIDGFSARLIPGDTPGEKKLEITGGDGMEDFAITDTGSGAGTALTKLGLTATTSTARAFVTDGKSEVREKLKTEFNDLLKQIDDITKDAGFNGNNLLANTDLKVIFNEDGSSSLTIKGVDISAAGLTLSPVTGDTFQYNDDIDTVLSSLDTALATLRSQASTFGSNLSVVQTRQDFTKSMMNTLETGAANLTLADINQEGANMLALQTRQQLSTTALSMASQADQSVLSLF</sequence>
<accession>A0A2A4Z1C1</accession>
<dbReference type="Pfam" id="PF00669">
    <property type="entry name" value="Flagellin_N"/>
    <property type="match status" value="1"/>
</dbReference>
<comment type="function">
    <text evidence="3">Flagellin is the subunit protein which polymerizes to form the filaments of bacterial flagella.</text>
</comment>
<evidence type="ECO:0000259" key="4">
    <source>
        <dbReference type="Pfam" id="PF00669"/>
    </source>
</evidence>
<dbReference type="GO" id="GO:0005198">
    <property type="term" value="F:structural molecule activity"/>
    <property type="evidence" value="ECO:0007669"/>
    <property type="project" value="UniProtKB-UniRule"/>
</dbReference>
<comment type="caution">
    <text evidence="6">The sequence shown here is derived from an EMBL/GenBank/DDBJ whole genome shotgun (WGS) entry which is preliminary data.</text>
</comment>
<evidence type="ECO:0000259" key="5">
    <source>
        <dbReference type="Pfam" id="PF00700"/>
    </source>
</evidence>
<gene>
    <name evidence="6" type="ORF">COB13_09200</name>
</gene>
<dbReference type="InterPro" id="IPR001492">
    <property type="entry name" value="Flagellin"/>
</dbReference>
<reference key="1">
    <citation type="submission" date="2017-08" db="EMBL/GenBank/DDBJ databases">
        <title>A dynamic microbial community with high functional redundancy inhabits the cold, oxic subseafloor aquifer.</title>
        <authorList>
            <person name="Tully B.J."/>
            <person name="Wheat C.G."/>
            <person name="Glazer B.T."/>
            <person name="Huber J.A."/>
        </authorList>
    </citation>
    <scope>NUCLEOTIDE SEQUENCE [LARGE SCALE GENOMIC DNA]</scope>
</reference>
<evidence type="ECO:0000256" key="3">
    <source>
        <dbReference type="RuleBase" id="RU362073"/>
    </source>
</evidence>
<evidence type="ECO:0000256" key="2">
    <source>
        <dbReference type="ARBA" id="ARBA00023143"/>
    </source>
</evidence>
<dbReference type="PANTHER" id="PTHR42792">
    <property type="entry name" value="FLAGELLIN"/>
    <property type="match status" value="1"/>
</dbReference>
<dbReference type="GO" id="GO:0005576">
    <property type="term" value="C:extracellular region"/>
    <property type="evidence" value="ECO:0007669"/>
    <property type="project" value="UniProtKB-SubCell"/>
</dbReference>
<dbReference type="InterPro" id="IPR046358">
    <property type="entry name" value="Flagellin_C"/>
</dbReference>
<dbReference type="EMBL" id="NVUS01000010">
    <property type="protein sequence ID" value="PCJ00775.1"/>
    <property type="molecule type" value="Genomic_DNA"/>
</dbReference>
<dbReference type="PANTHER" id="PTHR42792:SF2">
    <property type="entry name" value="FLAGELLIN"/>
    <property type="match status" value="1"/>
</dbReference>
<evidence type="ECO:0000256" key="1">
    <source>
        <dbReference type="ARBA" id="ARBA00005709"/>
    </source>
</evidence>
<proteinExistence type="inferred from homology"/>
<organism evidence="6">
    <name type="scientific">OCS116 cluster bacterium</name>
    <dbReference type="NCBI Taxonomy" id="2030921"/>
    <lineage>
        <taxon>Bacteria</taxon>
        <taxon>Pseudomonadati</taxon>
        <taxon>Pseudomonadota</taxon>
        <taxon>Alphaproteobacteria</taxon>
        <taxon>OCS116 cluster</taxon>
    </lineage>
</organism>
<dbReference type="Gene3D" id="1.20.1330.10">
    <property type="entry name" value="f41 fragment of flagellin, N-terminal domain"/>
    <property type="match status" value="1"/>
</dbReference>
<name>A0A2A4Z1C1_9PROT</name>
<dbReference type="SUPFAM" id="SSF64518">
    <property type="entry name" value="Phase 1 flagellin"/>
    <property type="match status" value="2"/>
</dbReference>
<keyword evidence="3" id="KW-0964">Secreted</keyword>
<dbReference type="InterPro" id="IPR001029">
    <property type="entry name" value="Flagellin_N"/>
</dbReference>
<comment type="similarity">
    <text evidence="1 3">Belongs to the bacterial flagellin family.</text>
</comment>